<sequence>MNNAAGRRPPMSYSTDVHGVELFRWQPHMYEALPHFQPTNFGDELSVAVVKAMIGAHRPTQRPNRGNRLLAIGSILHFAQDFDTVWGTGVNGKVASPIGSSLLDVRAVRGPLTRQMLLERGITCPPIYGDPGLLLPLLYPETLRWAQKKTSPLAILPNINDSYLHSARSEFVNPGGPLREVIRQIAQSEFVVSSSLHGIILAEALGVPVRPLRPTNESNFKYTDYAQGTGRNELEFAESVEEAVLLGPTPRISPDLEPLRASFPYDLWKQYRHSLFVAETDDLESLLRSMRQAQQSLTLADEVLVGSHTIPEAEFEKLSASGKHGATVRVIPARGRTSGDRMNAAFRWSRGRTFSVASEGTQKPPGVFTHMIDSLSGSRASTLFGQAQIYGHGPDEYTRGSLQKAELAHRDADPNDILGTLVADALILDRDHAAALAGPFGQSDYDPIFGLALSVIESQDYAVTSRVVAIQKRVARNFDLATELNHFAHVALHATALKDQQAVALHIIQRGLSGVWSAPISSNGIAIAKASKRLKTVLASIINEQPEYGAIGLLELAAQGQLDVARAGILNEAPHLEDLVRATELVCRLPESASKHDAAKALFALIPRAGTRGFAGEFERLRAATGKLRSDFVNTPSLNPVLAARLSDPLPFACLCAGSTDVIVESVRWSARGVELRGSLTASLGAGRAYLWRRDPQTGATSRLPALDLTAIRSGTEHEFSVRIPWPGVRPGLLYLSDALGHALAPISTVRKPPLGLKAQMARPLELPLDGGQALFIRRPSPLSVLLARLRQKA</sequence>
<dbReference type="AlphaFoldDB" id="A0A1R4F379"/>
<accession>A0A1R4F379</accession>
<feature type="domain" description="Polysaccharide pyruvyl transferase" evidence="1">
    <location>
        <begin position="103"/>
        <end position="213"/>
    </location>
</feature>
<dbReference type="EMBL" id="FUHU01000011">
    <property type="protein sequence ID" value="SJM50273.1"/>
    <property type="molecule type" value="Genomic_DNA"/>
</dbReference>
<evidence type="ECO:0000313" key="3">
    <source>
        <dbReference type="Proteomes" id="UP000195787"/>
    </source>
</evidence>
<protein>
    <submittedName>
        <fullName evidence="2">GumL protein</fullName>
    </submittedName>
</protein>
<dbReference type="RefSeq" id="WP_143244599.1">
    <property type="nucleotide sequence ID" value="NZ_FUHU01000011.1"/>
</dbReference>
<dbReference type="GeneID" id="303172029"/>
<gene>
    <name evidence="2" type="ORF">CZ674_02305</name>
</gene>
<evidence type="ECO:0000313" key="2">
    <source>
        <dbReference type="EMBL" id="SJM50273.1"/>
    </source>
</evidence>
<name>A0A1R4F379_9MICO</name>
<organism evidence="2 3">
    <name type="scientific">Agrococcus casei LMG 22410</name>
    <dbReference type="NCBI Taxonomy" id="1255656"/>
    <lineage>
        <taxon>Bacteria</taxon>
        <taxon>Bacillati</taxon>
        <taxon>Actinomycetota</taxon>
        <taxon>Actinomycetes</taxon>
        <taxon>Micrococcales</taxon>
        <taxon>Microbacteriaceae</taxon>
        <taxon>Agrococcus</taxon>
    </lineage>
</organism>
<keyword evidence="3" id="KW-1185">Reference proteome</keyword>
<dbReference type="OrthoDB" id="9803627at2"/>
<dbReference type="Pfam" id="PF04230">
    <property type="entry name" value="PS_pyruv_trans"/>
    <property type="match status" value="1"/>
</dbReference>
<proteinExistence type="predicted"/>
<reference evidence="2 3" key="1">
    <citation type="submission" date="2017-02" db="EMBL/GenBank/DDBJ databases">
        <authorList>
            <person name="Peterson S.W."/>
        </authorList>
    </citation>
    <scope>NUCLEOTIDE SEQUENCE [LARGE SCALE GENOMIC DNA]</scope>
    <source>
        <strain evidence="2 3">LMG 22410</strain>
    </source>
</reference>
<evidence type="ECO:0000259" key="1">
    <source>
        <dbReference type="Pfam" id="PF04230"/>
    </source>
</evidence>
<dbReference type="Proteomes" id="UP000195787">
    <property type="component" value="Unassembled WGS sequence"/>
</dbReference>
<dbReference type="InterPro" id="IPR007345">
    <property type="entry name" value="Polysacch_pyruvyl_Trfase"/>
</dbReference>